<evidence type="ECO:0000256" key="4">
    <source>
        <dbReference type="ARBA" id="ARBA00022723"/>
    </source>
</evidence>
<keyword evidence="8" id="KW-1185">Reference proteome</keyword>
<keyword evidence="5 7" id="KW-0378">Hydrolase</keyword>
<comment type="caution">
    <text evidence="7">The sequence shown here is derived from an EMBL/GenBank/DDBJ whole genome shotgun (WGS) entry which is preliminary data.</text>
</comment>
<evidence type="ECO:0000256" key="3">
    <source>
        <dbReference type="ARBA" id="ARBA00012643"/>
    </source>
</evidence>
<evidence type="ECO:0000313" key="8">
    <source>
        <dbReference type="Proteomes" id="UP000703038"/>
    </source>
</evidence>
<sequence length="268" mass="27657">MRVLITNDDGIDSHGIAVLARVAVEAGHDVVVAAPHEERSGASASLSALQNRDQLVVSRASVADLDVDAFAVQASPAMIAFVATRGAFGPRPDILLSGINHGPNTGSAVLHSGTVGAALTASTHGVPSMALSLAGLDTASLAAPGDIHDQIDREVASGAPSWDTAHLVARRALDWFVDHGAADWVLNVNIPPVAPSELRGIRPADLAAFGAVQAEIGDTDDEFVTVRFDAIHARDDDDSDAGLVARGWATTTALRPPSRVDVDLAGLE</sequence>
<dbReference type="InterPro" id="IPR036523">
    <property type="entry name" value="SurE-like_sf"/>
</dbReference>
<gene>
    <name evidence="7" type="ORF">JOE42_000880</name>
</gene>
<dbReference type="PANTHER" id="PTHR30457">
    <property type="entry name" value="5'-NUCLEOTIDASE SURE"/>
    <property type="match status" value="1"/>
</dbReference>
<evidence type="ECO:0000259" key="6">
    <source>
        <dbReference type="Pfam" id="PF01975"/>
    </source>
</evidence>
<dbReference type="Proteomes" id="UP000703038">
    <property type="component" value="Unassembled WGS sequence"/>
</dbReference>
<dbReference type="EC" id="3.1.3.5" evidence="3"/>
<dbReference type="InterPro" id="IPR030048">
    <property type="entry name" value="SurE"/>
</dbReference>
<dbReference type="PANTHER" id="PTHR30457:SF0">
    <property type="entry name" value="PHOSPHATASE, PUTATIVE (AFU_ORTHOLOGUE AFUA_4G01070)-RELATED"/>
    <property type="match status" value="1"/>
</dbReference>
<proteinExistence type="inferred from homology"/>
<evidence type="ECO:0000313" key="7">
    <source>
        <dbReference type="EMBL" id="MBM7414147.1"/>
    </source>
</evidence>
<evidence type="ECO:0000256" key="2">
    <source>
        <dbReference type="ARBA" id="ARBA00011062"/>
    </source>
</evidence>
<dbReference type="InterPro" id="IPR002828">
    <property type="entry name" value="SurE-like_Pase/nucleotidase"/>
</dbReference>
<dbReference type="Gene3D" id="3.40.1210.10">
    <property type="entry name" value="Survival protein SurE-like phosphatase/nucleotidase"/>
    <property type="match status" value="1"/>
</dbReference>
<dbReference type="RefSeq" id="WP_204866920.1">
    <property type="nucleotide sequence ID" value="NZ_JAFBBK010000001.1"/>
</dbReference>
<dbReference type="EMBL" id="JAFBBK010000001">
    <property type="protein sequence ID" value="MBM7414147.1"/>
    <property type="molecule type" value="Genomic_DNA"/>
</dbReference>
<name>A0ABS2KQN9_9NOCA</name>
<protein>
    <recommendedName>
        <fullName evidence="3">5'-nucleotidase</fullName>
        <ecNumber evidence="3">3.1.3.5</ecNumber>
    </recommendedName>
</protein>
<comment type="catalytic activity">
    <reaction evidence="1">
        <text>a ribonucleoside 5'-phosphate + H2O = a ribonucleoside + phosphate</text>
        <dbReference type="Rhea" id="RHEA:12484"/>
        <dbReference type="ChEBI" id="CHEBI:15377"/>
        <dbReference type="ChEBI" id="CHEBI:18254"/>
        <dbReference type="ChEBI" id="CHEBI:43474"/>
        <dbReference type="ChEBI" id="CHEBI:58043"/>
        <dbReference type="EC" id="3.1.3.5"/>
    </reaction>
</comment>
<feature type="domain" description="Survival protein SurE-like phosphatase/nucleotidase" evidence="6">
    <location>
        <begin position="3"/>
        <end position="205"/>
    </location>
</feature>
<dbReference type="Pfam" id="PF01975">
    <property type="entry name" value="SurE"/>
    <property type="match status" value="1"/>
</dbReference>
<reference evidence="7 8" key="1">
    <citation type="submission" date="2021-01" db="EMBL/GenBank/DDBJ databases">
        <title>Genomics of switchgrass bacterial isolates.</title>
        <authorList>
            <person name="Shade A."/>
        </authorList>
    </citation>
    <scope>NUCLEOTIDE SEQUENCE [LARGE SCALE GENOMIC DNA]</scope>
    <source>
        <strain evidence="7 8">PvP111</strain>
    </source>
</reference>
<keyword evidence="4" id="KW-0479">Metal-binding</keyword>
<evidence type="ECO:0000256" key="1">
    <source>
        <dbReference type="ARBA" id="ARBA00000815"/>
    </source>
</evidence>
<accession>A0ABS2KQN9</accession>
<organism evidence="7 8">
    <name type="scientific">Rhodococcoides corynebacterioides</name>
    <dbReference type="NCBI Taxonomy" id="53972"/>
    <lineage>
        <taxon>Bacteria</taxon>
        <taxon>Bacillati</taxon>
        <taxon>Actinomycetota</taxon>
        <taxon>Actinomycetes</taxon>
        <taxon>Mycobacteriales</taxon>
        <taxon>Nocardiaceae</taxon>
        <taxon>Rhodococcoides</taxon>
    </lineage>
</organism>
<comment type="similarity">
    <text evidence="2">Belongs to the SurE nucleotidase family.</text>
</comment>
<dbReference type="GO" id="GO:0008253">
    <property type="term" value="F:5'-nucleotidase activity"/>
    <property type="evidence" value="ECO:0007669"/>
    <property type="project" value="UniProtKB-EC"/>
</dbReference>
<evidence type="ECO:0000256" key="5">
    <source>
        <dbReference type="ARBA" id="ARBA00022801"/>
    </source>
</evidence>
<dbReference type="SUPFAM" id="SSF64167">
    <property type="entry name" value="SurE-like"/>
    <property type="match status" value="1"/>
</dbReference>